<feature type="binding site" evidence="11">
    <location>
        <position position="232"/>
    </location>
    <ligand>
        <name>GTP</name>
        <dbReference type="ChEBI" id="CHEBI:37565"/>
    </ligand>
</feature>
<dbReference type="CDD" id="cd09272">
    <property type="entry name" value="RNase_HI_RT_Ty1"/>
    <property type="match status" value="1"/>
</dbReference>
<feature type="binding site" evidence="12">
    <location>
        <position position="176"/>
    </location>
    <ligand>
        <name>GTP</name>
        <dbReference type="ChEBI" id="CHEBI:37565"/>
    </ligand>
</feature>
<evidence type="ECO:0000256" key="7">
    <source>
        <dbReference type="ARBA" id="ARBA00022892"/>
    </source>
</evidence>
<evidence type="ECO:0000313" key="14">
    <source>
        <dbReference type="EMBL" id="RVW22424.1"/>
    </source>
</evidence>
<dbReference type="Proteomes" id="UP000288805">
    <property type="component" value="Unassembled WGS sequence"/>
</dbReference>
<evidence type="ECO:0000256" key="5">
    <source>
        <dbReference type="ARBA" id="ARBA00022741"/>
    </source>
</evidence>
<name>A0A438CGV1_VITVI</name>
<dbReference type="EMBL" id="QGNW01002235">
    <property type="protein sequence ID" value="RVW22424.1"/>
    <property type="molecule type" value="Genomic_DNA"/>
</dbReference>
<evidence type="ECO:0000313" key="15">
    <source>
        <dbReference type="Proteomes" id="UP000288805"/>
    </source>
</evidence>
<comment type="subcellular location">
    <subcellularLocation>
        <location evidence="1">Endoplasmic reticulum</location>
    </subcellularLocation>
    <subcellularLocation>
        <location evidence="2">Golgi apparatus</location>
    </subcellularLocation>
</comment>
<dbReference type="GO" id="GO:0005794">
    <property type="term" value="C:Golgi apparatus"/>
    <property type="evidence" value="ECO:0007669"/>
    <property type="project" value="UniProtKB-SubCell"/>
</dbReference>
<feature type="coiled-coil region" evidence="13">
    <location>
        <begin position="269"/>
        <end position="296"/>
    </location>
</feature>
<feature type="binding site" evidence="11">
    <location>
        <position position="235"/>
    </location>
    <ligand>
        <name>GTP</name>
        <dbReference type="ChEBI" id="CHEBI:37565"/>
    </ligand>
</feature>
<dbReference type="GO" id="GO:0005525">
    <property type="term" value="F:GTP binding"/>
    <property type="evidence" value="ECO:0007669"/>
    <property type="project" value="UniProtKB-KW"/>
</dbReference>
<keyword evidence="8" id="KW-0653">Protein transport</keyword>
<dbReference type="InterPro" id="IPR006689">
    <property type="entry name" value="Small_GTPase_ARF/SAR"/>
</dbReference>
<dbReference type="PRINTS" id="PR00328">
    <property type="entry name" value="SAR1GTPBP"/>
</dbReference>
<reference evidence="14 15" key="1">
    <citation type="journal article" date="2018" name="PLoS Genet.">
        <title>Population sequencing reveals clonal diversity and ancestral inbreeding in the grapevine cultivar Chardonnay.</title>
        <authorList>
            <person name="Roach M.J."/>
            <person name="Johnson D.L."/>
            <person name="Bohlmann J."/>
            <person name="van Vuuren H.J."/>
            <person name="Jones S.J."/>
            <person name="Pretorius I.S."/>
            <person name="Schmidt S.A."/>
            <person name="Borneman A.R."/>
        </authorList>
    </citation>
    <scope>NUCLEOTIDE SEQUENCE [LARGE SCALE GENOMIC DNA]</scope>
    <source>
        <strain evidence="15">cv. Chardonnay</strain>
        <tissue evidence="14">Leaf</tissue>
    </source>
</reference>
<keyword evidence="5 11" id="KW-0547">Nucleotide-binding</keyword>
<sequence>MTFPKPIHLLMSTSQVPILHDDCPNLCITPSPCIGLVKHLLRYLVGNSDDRSSTSDHVVFFGSNPTSWSSKMQKSITRSSTEVEYRAVSSVATKVIWIKSLFMELSFLVPSAPPIYYDNMWATYLDANPWDFSDKFVDKFVVFGLVPVNWPRFESRILSEHHDSFRLVLWTSRIFGAMIARRVWKDYYAKVDVVVYLVDAYDKERFAESKRELDALLSDESLAYVPFLILGNKIDIPYAASEDELRYHLGLTNFTTARGGTVYECAGAIGHLQKQLNDLQAELAMAQAELLLIRCQH</sequence>
<evidence type="ECO:0000256" key="6">
    <source>
        <dbReference type="ARBA" id="ARBA00022824"/>
    </source>
</evidence>
<organism evidence="14 15">
    <name type="scientific">Vitis vinifera</name>
    <name type="common">Grape</name>
    <dbReference type="NCBI Taxonomy" id="29760"/>
    <lineage>
        <taxon>Eukaryota</taxon>
        <taxon>Viridiplantae</taxon>
        <taxon>Streptophyta</taxon>
        <taxon>Embryophyta</taxon>
        <taxon>Tracheophyta</taxon>
        <taxon>Spermatophyta</taxon>
        <taxon>Magnoliopsida</taxon>
        <taxon>eudicotyledons</taxon>
        <taxon>Gunneridae</taxon>
        <taxon>Pentapetalae</taxon>
        <taxon>rosids</taxon>
        <taxon>Vitales</taxon>
        <taxon>Vitaceae</taxon>
        <taxon>Viteae</taxon>
        <taxon>Vitis</taxon>
    </lineage>
</organism>
<accession>A0A438CGV1</accession>
<dbReference type="InterPro" id="IPR027417">
    <property type="entry name" value="P-loop_NTPase"/>
</dbReference>
<dbReference type="GO" id="GO:0003924">
    <property type="term" value="F:GTPase activity"/>
    <property type="evidence" value="ECO:0007669"/>
    <property type="project" value="InterPro"/>
</dbReference>
<evidence type="ECO:0000256" key="4">
    <source>
        <dbReference type="ARBA" id="ARBA00022448"/>
    </source>
</evidence>
<evidence type="ECO:0000256" key="1">
    <source>
        <dbReference type="ARBA" id="ARBA00004240"/>
    </source>
</evidence>
<dbReference type="SUPFAM" id="SSF52540">
    <property type="entry name" value="P-loop containing nucleoside triphosphate hydrolases"/>
    <property type="match status" value="1"/>
</dbReference>
<feature type="binding site" evidence="12">
    <location>
        <begin position="232"/>
        <end position="235"/>
    </location>
    <ligand>
        <name>GTP</name>
        <dbReference type="ChEBI" id="CHEBI:37565"/>
    </ligand>
</feature>
<dbReference type="PANTHER" id="PTHR45684">
    <property type="entry name" value="RE74312P"/>
    <property type="match status" value="1"/>
</dbReference>
<keyword evidence="6" id="KW-0256">Endoplasmic reticulum</keyword>
<keyword evidence="13" id="KW-0175">Coiled coil</keyword>
<evidence type="ECO:0000256" key="12">
    <source>
        <dbReference type="PIRSR" id="PIRSR606689-1"/>
    </source>
</evidence>
<keyword evidence="4" id="KW-0813">Transport</keyword>
<dbReference type="GO" id="GO:0016192">
    <property type="term" value="P:vesicle-mediated transport"/>
    <property type="evidence" value="ECO:0007669"/>
    <property type="project" value="UniProtKB-KW"/>
</dbReference>
<dbReference type="Pfam" id="PF00025">
    <property type="entry name" value="Arf"/>
    <property type="match status" value="1"/>
</dbReference>
<evidence type="ECO:0000256" key="13">
    <source>
        <dbReference type="SAM" id="Coils"/>
    </source>
</evidence>
<comment type="caution">
    <text evidence="14">The sequence shown here is derived from an EMBL/GenBank/DDBJ whole genome shotgun (WGS) entry which is preliminary data.</text>
</comment>
<gene>
    <name evidence="14" type="primary">SAR1B</name>
    <name evidence="14" type="ORF">CK203_111196</name>
</gene>
<dbReference type="PROSITE" id="PS51417">
    <property type="entry name" value="ARF"/>
    <property type="match status" value="1"/>
</dbReference>
<dbReference type="PROSITE" id="PS51422">
    <property type="entry name" value="SAR1"/>
    <property type="match status" value="1"/>
</dbReference>
<keyword evidence="9" id="KW-0333">Golgi apparatus</keyword>
<comment type="similarity">
    <text evidence="3">Belongs to the small GTPase superfamily. SAR1 family.</text>
</comment>
<dbReference type="AlphaFoldDB" id="A0A438CGV1"/>
<feature type="binding site" evidence="11">
    <location>
        <position position="233"/>
    </location>
    <ligand>
        <name>GTP</name>
        <dbReference type="ChEBI" id="CHEBI:37565"/>
    </ligand>
</feature>
<proteinExistence type="inferred from homology"/>
<evidence type="ECO:0000256" key="3">
    <source>
        <dbReference type="ARBA" id="ARBA00007507"/>
    </source>
</evidence>
<evidence type="ECO:0000256" key="10">
    <source>
        <dbReference type="ARBA" id="ARBA00023134"/>
    </source>
</evidence>
<dbReference type="SMART" id="SM00178">
    <property type="entry name" value="SAR"/>
    <property type="match status" value="1"/>
</dbReference>
<dbReference type="GO" id="GO:0005783">
    <property type="term" value="C:endoplasmic reticulum"/>
    <property type="evidence" value="ECO:0007669"/>
    <property type="project" value="UniProtKB-SubCell"/>
</dbReference>
<keyword evidence="7" id="KW-0931">ER-Golgi transport</keyword>
<dbReference type="InterPro" id="IPR006687">
    <property type="entry name" value="Small_GTPase_SAR1"/>
</dbReference>
<dbReference type="Gene3D" id="3.40.50.300">
    <property type="entry name" value="P-loop containing nucleotide triphosphate hydrolases"/>
    <property type="match status" value="1"/>
</dbReference>
<evidence type="ECO:0000256" key="2">
    <source>
        <dbReference type="ARBA" id="ARBA00004555"/>
    </source>
</evidence>
<keyword evidence="10 12" id="KW-0342">GTP-binding</keyword>
<evidence type="ECO:0000256" key="11">
    <source>
        <dbReference type="PIRSR" id="PIRSR606687-2"/>
    </source>
</evidence>
<evidence type="ECO:0000256" key="8">
    <source>
        <dbReference type="ARBA" id="ARBA00022927"/>
    </source>
</evidence>
<evidence type="ECO:0000256" key="9">
    <source>
        <dbReference type="ARBA" id="ARBA00023034"/>
    </source>
</evidence>
<protein>
    <submittedName>
        <fullName evidence="14">GTP-binding protein SAR1B</fullName>
    </submittedName>
</protein>
<dbReference type="GO" id="GO:0006886">
    <property type="term" value="P:intracellular protein transport"/>
    <property type="evidence" value="ECO:0007669"/>
    <property type="project" value="InterPro"/>
</dbReference>